<dbReference type="AlphaFoldDB" id="A0A6G7VJP8"/>
<dbReference type="EMBL" id="CP049811">
    <property type="protein sequence ID" value="QIK40323.1"/>
    <property type="molecule type" value="Genomic_DNA"/>
</dbReference>
<reference evidence="1 2" key="1">
    <citation type="submission" date="2020-03" db="EMBL/GenBank/DDBJ databases">
        <title>Complete genome sequence of Monaibacterium sp. ALG8 with diverse plasmids.</title>
        <authorList>
            <person name="Sun C."/>
        </authorList>
    </citation>
    <scope>NUCLEOTIDE SEQUENCE [LARGE SCALE GENOMIC DNA]</scope>
    <source>
        <strain evidence="1 2">ALG8</strain>
    </source>
</reference>
<dbReference type="Proteomes" id="UP000500791">
    <property type="component" value="Chromosome"/>
</dbReference>
<evidence type="ECO:0000313" key="1">
    <source>
        <dbReference type="EMBL" id="QIK40323.1"/>
    </source>
</evidence>
<keyword evidence="2" id="KW-1185">Reference proteome</keyword>
<proteinExistence type="predicted"/>
<accession>A0A6G7VJP8</accession>
<sequence>MFSIQILRGPVLRFFTLFLTLSMLTACTSAGIGVGPGGVNLNLGGSVGGVGLGASVPVK</sequence>
<name>A0A6G7VJP8_9RHOB</name>
<dbReference type="KEGG" id="mon:G8E03_05810"/>
<gene>
    <name evidence="1" type="ORF">G8E03_05810</name>
</gene>
<dbReference type="RefSeq" id="WP_166189658.1">
    <property type="nucleotide sequence ID" value="NZ_CP049811.1"/>
</dbReference>
<protein>
    <submittedName>
        <fullName evidence="1">Uncharacterized protein</fullName>
    </submittedName>
</protein>
<evidence type="ECO:0000313" key="2">
    <source>
        <dbReference type="Proteomes" id="UP000500791"/>
    </source>
</evidence>
<organism evidence="1 2">
    <name type="scientific">Pontivivens nitratireducens</name>
    <dbReference type="NCBI Taxonomy" id="2758038"/>
    <lineage>
        <taxon>Bacteria</taxon>
        <taxon>Pseudomonadati</taxon>
        <taxon>Pseudomonadota</taxon>
        <taxon>Alphaproteobacteria</taxon>
        <taxon>Rhodobacterales</taxon>
        <taxon>Paracoccaceae</taxon>
        <taxon>Pontivivens</taxon>
    </lineage>
</organism>